<keyword evidence="3" id="KW-1185">Reference proteome</keyword>
<organism evidence="2 3">
    <name type="scientific">Trichinella nativa</name>
    <dbReference type="NCBI Taxonomy" id="6335"/>
    <lineage>
        <taxon>Eukaryota</taxon>
        <taxon>Metazoa</taxon>
        <taxon>Ecdysozoa</taxon>
        <taxon>Nematoda</taxon>
        <taxon>Enoplea</taxon>
        <taxon>Dorylaimia</taxon>
        <taxon>Trichinellida</taxon>
        <taxon>Trichinellidae</taxon>
        <taxon>Trichinella</taxon>
    </lineage>
</organism>
<accession>A0A0V1J917</accession>
<sequence length="46" mass="5568">LCWEGPYEIVQTLGTHTYRVRHQKRRRRPMVVHSGRLKKYVTRDGC</sequence>
<name>A0A0V1J917_9BILA</name>
<comment type="caution">
    <text evidence="2">The sequence shown here is derived from an EMBL/GenBank/DDBJ whole genome shotgun (WGS) entry which is preliminary data.</text>
</comment>
<evidence type="ECO:0000313" key="2">
    <source>
        <dbReference type="EMBL" id="KRZ31475.1"/>
    </source>
</evidence>
<protein>
    <recommendedName>
        <fullName evidence="1">Integrase p58-like C-terminal domain-containing protein</fullName>
    </recommendedName>
</protein>
<dbReference type="Proteomes" id="UP000054721">
    <property type="component" value="Unassembled WGS sequence"/>
</dbReference>
<dbReference type="Pfam" id="PF22938">
    <property type="entry name" value="Integrase_p58_C"/>
    <property type="match status" value="1"/>
</dbReference>
<dbReference type="OrthoDB" id="6768976at2759"/>
<reference evidence="2 3" key="1">
    <citation type="submission" date="2015-05" db="EMBL/GenBank/DDBJ databases">
        <title>Evolution of Trichinella species and genotypes.</title>
        <authorList>
            <person name="Korhonen P.K."/>
            <person name="Edoardo P."/>
            <person name="Giuseppe L.R."/>
            <person name="Gasser R.B."/>
        </authorList>
    </citation>
    <scope>NUCLEOTIDE SEQUENCE [LARGE SCALE GENOMIC DNA]</scope>
    <source>
        <strain evidence="2">ISS10</strain>
    </source>
</reference>
<evidence type="ECO:0000313" key="3">
    <source>
        <dbReference type="Proteomes" id="UP000054721"/>
    </source>
</evidence>
<dbReference type="InterPro" id="IPR054465">
    <property type="entry name" value="Integrase_p58-like_C"/>
</dbReference>
<gene>
    <name evidence="2" type="ORF">T02_3724</name>
</gene>
<feature type="domain" description="Integrase p58-like C-terminal" evidence="1">
    <location>
        <begin position="5"/>
        <end position="39"/>
    </location>
</feature>
<feature type="non-terminal residue" evidence="2">
    <location>
        <position position="1"/>
    </location>
</feature>
<proteinExistence type="predicted"/>
<dbReference type="EMBL" id="JYDW01004005">
    <property type="protein sequence ID" value="KRZ31475.1"/>
    <property type="molecule type" value="Genomic_DNA"/>
</dbReference>
<evidence type="ECO:0000259" key="1">
    <source>
        <dbReference type="Pfam" id="PF22938"/>
    </source>
</evidence>
<dbReference type="AlphaFoldDB" id="A0A0V1J917"/>